<sequence length="218" mass="23701">MSRDTPDASIAAIIGSDDAIRRAARAIRQLYAREQQWLAGRTPEQTERLTQGGQLRLSEQLHYGEIAFMLLRLKPCVLIDFAGDREQLQDYIASAIAPTLRDLNVLGASAAAATSAAAARDCADGIGACYPRRFRLVCARIDGELGSSEVDSWTGAYVVYDEAWPESAAWAKENLLSPEKTTVSEAELARGLDYPGSIPQTPADMRAVVPVSYLGRIK</sequence>
<keyword evidence="2" id="KW-1185">Reference proteome</keyword>
<name>A0ACC1K7W3_9FUNG</name>
<dbReference type="Proteomes" id="UP001140234">
    <property type="component" value="Unassembled WGS sequence"/>
</dbReference>
<evidence type="ECO:0000313" key="1">
    <source>
        <dbReference type="EMBL" id="KAJ2775106.1"/>
    </source>
</evidence>
<protein>
    <submittedName>
        <fullName evidence="1">Uncharacterized protein</fullName>
    </submittedName>
</protein>
<evidence type="ECO:0000313" key="2">
    <source>
        <dbReference type="Proteomes" id="UP001140234"/>
    </source>
</evidence>
<organism evidence="1 2">
    <name type="scientific">Coemansia nantahalensis</name>
    <dbReference type="NCBI Taxonomy" id="2789366"/>
    <lineage>
        <taxon>Eukaryota</taxon>
        <taxon>Fungi</taxon>
        <taxon>Fungi incertae sedis</taxon>
        <taxon>Zoopagomycota</taxon>
        <taxon>Kickxellomycotina</taxon>
        <taxon>Kickxellomycetes</taxon>
        <taxon>Kickxellales</taxon>
        <taxon>Kickxellaceae</taxon>
        <taxon>Coemansia</taxon>
    </lineage>
</organism>
<reference evidence="1" key="1">
    <citation type="submission" date="2022-07" db="EMBL/GenBank/DDBJ databases">
        <title>Phylogenomic reconstructions and comparative analyses of Kickxellomycotina fungi.</title>
        <authorList>
            <person name="Reynolds N.K."/>
            <person name="Stajich J.E."/>
            <person name="Barry K."/>
            <person name="Grigoriev I.V."/>
            <person name="Crous P."/>
            <person name="Smith M.E."/>
        </authorList>
    </citation>
    <scope>NUCLEOTIDE SEQUENCE</scope>
    <source>
        <strain evidence="1">CBS 109366</strain>
    </source>
</reference>
<comment type="caution">
    <text evidence="1">The sequence shown here is derived from an EMBL/GenBank/DDBJ whole genome shotgun (WGS) entry which is preliminary data.</text>
</comment>
<proteinExistence type="predicted"/>
<accession>A0ACC1K7W3</accession>
<dbReference type="EMBL" id="JANBUJ010000037">
    <property type="protein sequence ID" value="KAJ2775106.1"/>
    <property type="molecule type" value="Genomic_DNA"/>
</dbReference>
<gene>
    <name evidence="1" type="ORF">IWQ57_000531</name>
</gene>